<proteinExistence type="predicted"/>
<dbReference type="InterPro" id="IPR025570">
    <property type="entry name" value="DUF4337"/>
</dbReference>
<organism evidence="2 3">
    <name type="scientific">Tectimicrobiota bacterium</name>
    <dbReference type="NCBI Taxonomy" id="2528274"/>
    <lineage>
        <taxon>Bacteria</taxon>
        <taxon>Pseudomonadati</taxon>
        <taxon>Nitrospinota/Tectimicrobiota group</taxon>
        <taxon>Candidatus Tectimicrobiota</taxon>
    </lineage>
</organism>
<feature type="transmembrane region" description="Helical" evidence="1">
    <location>
        <begin position="171"/>
        <end position="190"/>
    </location>
</feature>
<dbReference type="AlphaFoldDB" id="A0A938B338"/>
<evidence type="ECO:0000256" key="1">
    <source>
        <dbReference type="SAM" id="Phobius"/>
    </source>
</evidence>
<dbReference type="EMBL" id="VGLS01001066">
    <property type="protein sequence ID" value="MBM3226827.1"/>
    <property type="molecule type" value="Genomic_DNA"/>
</dbReference>
<protein>
    <submittedName>
        <fullName evidence="2">DUF4337 domain-containing protein</fullName>
    </submittedName>
</protein>
<reference evidence="2" key="1">
    <citation type="submission" date="2019-03" db="EMBL/GenBank/DDBJ databases">
        <title>Lake Tanganyika Metagenome-Assembled Genomes (MAGs).</title>
        <authorList>
            <person name="Tran P."/>
        </authorList>
    </citation>
    <scope>NUCLEOTIDE SEQUENCE</scope>
    <source>
        <strain evidence="2">K_DeepCast_65m_m2_066</strain>
    </source>
</reference>
<keyword evidence="1" id="KW-0472">Membrane</keyword>
<dbReference type="Pfam" id="PF14235">
    <property type="entry name" value="DUF4337"/>
    <property type="match status" value="1"/>
</dbReference>
<keyword evidence="1" id="KW-1133">Transmembrane helix</keyword>
<accession>A0A938B338</accession>
<gene>
    <name evidence="2" type="ORF">FJZ47_23935</name>
</gene>
<feature type="transmembrane region" description="Helical" evidence="1">
    <location>
        <begin position="18"/>
        <end position="36"/>
    </location>
</feature>
<evidence type="ECO:0000313" key="2">
    <source>
        <dbReference type="EMBL" id="MBM3226827.1"/>
    </source>
</evidence>
<comment type="caution">
    <text evidence="2">The sequence shown here is derived from an EMBL/GenBank/DDBJ whole genome shotgun (WGS) entry which is preliminary data.</text>
</comment>
<sequence length="191" mass="20509">MSEVGHGHVDNNPTHRKVALLIAVLALLLALAETLAKGAQTSALSANIEAANLWSFFQAKTIRMTTVRTAAEAAEFDLLQASAESHKEAINKRVAEWKQSATRYDSEPETQEGRKELAARAKVAEARRDRTLAAYHQYEIASAAVQIAIVLASASIITGATVLVWSSGGLGLIGLAFCLIGLFWPTAVHLF</sequence>
<dbReference type="Proteomes" id="UP000712673">
    <property type="component" value="Unassembled WGS sequence"/>
</dbReference>
<evidence type="ECO:0000313" key="3">
    <source>
        <dbReference type="Proteomes" id="UP000712673"/>
    </source>
</evidence>
<keyword evidence="1" id="KW-0812">Transmembrane</keyword>
<name>A0A938B338_UNCTE</name>